<protein>
    <submittedName>
        <fullName evidence="2">Helicase</fullName>
    </submittedName>
</protein>
<organism evidence="2 3">
    <name type="scientific">Synechococcus phage ACG-2014f</name>
    <dbReference type="NCBI Taxonomy" id="1493511"/>
    <lineage>
        <taxon>Viruses</taxon>
        <taxon>Duplodnaviria</taxon>
        <taxon>Heunggongvirae</taxon>
        <taxon>Uroviricota</taxon>
        <taxon>Caudoviricetes</taxon>
        <taxon>Pantevenvirales</taxon>
        <taxon>Kyanoviridae</taxon>
        <taxon>Atlauavirus</taxon>
        <taxon>Atlauavirus tusconc8</taxon>
    </lineage>
</organism>
<dbReference type="PROSITE" id="PS51192">
    <property type="entry name" value="HELICASE_ATP_BIND_1"/>
    <property type="match status" value="1"/>
</dbReference>
<dbReference type="PANTHER" id="PTHR47396:SF1">
    <property type="entry name" value="ATP-DEPENDENT HELICASE IRC3-RELATED"/>
    <property type="match status" value="1"/>
</dbReference>
<keyword evidence="2" id="KW-0347">Helicase</keyword>
<dbReference type="GO" id="GO:0005524">
    <property type="term" value="F:ATP binding"/>
    <property type="evidence" value="ECO:0007669"/>
    <property type="project" value="InterPro"/>
</dbReference>
<evidence type="ECO:0000313" key="2">
    <source>
        <dbReference type="EMBL" id="AIX16623.1"/>
    </source>
</evidence>
<keyword evidence="2" id="KW-0378">Hydrolase</keyword>
<sequence length="417" mass="46669">MSFTLRPHQTEALQAMAETRLGTILVPTGGGKTLIAIMDVVRTLENAGTPQTIVVVAPRILLAQQLCSEYMEVLSDRFANVIPAHIHSGHTPHFSTTNIQKIHLFEKMMDTANLHRIYFTTYNSLPRLAEAGVSVDTIMFDEAHNSTRNDFYPATKYFSQTASRCYYFTATPRHSVTSKRHGMNESDVYGQVIYNVPAPTLVQGGFIIPPQVRVKEMEFVAKHELISQRDTNHLISCIDDNHTTKVLVCAKSVKQIMRMFSETDISQQLDDRGFSYMYISAKTGGVINGKKVSRTMFFDTLNQWGKDNDKKFIVLHHSILSEGINVSGLESAIFLRTMDHITISQTIGRVIRLHKDDAQGMRDGSIRPGDLNSYTKSFGLCIVPVYSKTQQTVAKSLQAVVNTVFVEGEAATTVVRR</sequence>
<dbReference type="InterPro" id="IPR050742">
    <property type="entry name" value="Helicase_Restrict-Modif_Enz"/>
</dbReference>
<evidence type="ECO:0000313" key="3">
    <source>
        <dbReference type="Proteomes" id="UP000185318"/>
    </source>
</evidence>
<keyword evidence="2" id="KW-0547">Nucleotide-binding</keyword>
<gene>
    <name evidence="2" type="ORF">Syn7803C58_98</name>
</gene>
<dbReference type="InterPro" id="IPR014001">
    <property type="entry name" value="Helicase_ATP-bd"/>
</dbReference>
<keyword evidence="2" id="KW-0067">ATP-binding</keyword>
<dbReference type="SMART" id="SM00487">
    <property type="entry name" value="DEXDc"/>
    <property type="match status" value="1"/>
</dbReference>
<dbReference type="GO" id="GO:0003677">
    <property type="term" value="F:DNA binding"/>
    <property type="evidence" value="ECO:0007669"/>
    <property type="project" value="InterPro"/>
</dbReference>
<dbReference type="GO" id="GO:0016787">
    <property type="term" value="F:hydrolase activity"/>
    <property type="evidence" value="ECO:0007669"/>
    <property type="project" value="InterPro"/>
</dbReference>
<dbReference type="Proteomes" id="UP000185318">
    <property type="component" value="Segment"/>
</dbReference>
<dbReference type="InterPro" id="IPR006935">
    <property type="entry name" value="Helicase/UvrB_N"/>
</dbReference>
<feature type="domain" description="Helicase ATP-binding" evidence="1">
    <location>
        <begin position="13"/>
        <end position="190"/>
    </location>
</feature>
<dbReference type="InterPro" id="IPR027417">
    <property type="entry name" value="P-loop_NTPase"/>
</dbReference>
<dbReference type="GO" id="GO:0004386">
    <property type="term" value="F:helicase activity"/>
    <property type="evidence" value="ECO:0007669"/>
    <property type="project" value="UniProtKB-KW"/>
</dbReference>
<proteinExistence type="predicted"/>
<evidence type="ECO:0000259" key="1">
    <source>
        <dbReference type="PROSITE" id="PS51192"/>
    </source>
</evidence>
<reference evidence="2 3" key="1">
    <citation type="submission" date="2013-12" db="EMBL/GenBank/DDBJ databases">
        <title>Ecological redundancy of diverse viral populations within a natural community.</title>
        <authorList>
            <person name="Gregory A.C."/>
            <person name="LaButti K."/>
            <person name="Copeland A."/>
            <person name="Woyke T."/>
            <person name="Sullivan M.B."/>
        </authorList>
    </citation>
    <scope>NUCLEOTIDE SEQUENCE [LARGE SCALE GENOMIC DNA]</scope>
    <source>
        <strain evidence="2">Syn7803C58</strain>
    </source>
</reference>
<dbReference type="EMBL" id="KJ019037">
    <property type="protein sequence ID" value="AIX16623.1"/>
    <property type="molecule type" value="Genomic_DNA"/>
</dbReference>
<accession>A0A0E3EQG8</accession>
<dbReference type="PANTHER" id="PTHR47396">
    <property type="entry name" value="TYPE I RESTRICTION ENZYME ECOKI R PROTEIN"/>
    <property type="match status" value="1"/>
</dbReference>
<name>A0A0E3EQG8_9CAUD</name>
<dbReference type="Pfam" id="PF04851">
    <property type="entry name" value="ResIII"/>
    <property type="match status" value="1"/>
</dbReference>
<dbReference type="Gene3D" id="3.40.50.300">
    <property type="entry name" value="P-loop containing nucleotide triphosphate hydrolases"/>
    <property type="match status" value="2"/>
</dbReference>
<dbReference type="SUPFAM" id="SSF52540">
    <property type="entry name" value="P-loop containing nucleoside triphosphate hydrolases"/>
    <property type="match status" value="1"/>
</dbReference>